<dbReference type="EMBL" id="LSSN01004967">
    <property type="protein sequence ID" value="OMJ10506.1"/>
    <property type="molecule type" value="Genomic_DNA"/>
</dbReference>
<dbReference type="PANTHER" id="PTHR21299:SF1">
    <property type="entry name" value="PANTOATE--BETA-ALANINE LIGASE"/>
    <property type="match status" value="1"/>
</dbReference>
<dbReference type="GO" id="GO:0004592">
    <property type="term" value="F:pantoate-beta-alanine ligase activity"/>
    <property type="evidence" value="ECO:0007669"/>
    <property type="project" value="UniProtKB-EC"/>
</dbReference>
<dbReference type="SUPFAM" id="SSF52374">
    <property type="entry name" value="Nucleotidylyl transferase"/>
    <property type="match status" value="1"/>
</dbReference>
<keyword evidence="6" id="KW-0566">Pantothenate biosynthesis</keyword>
<keyword evidence="8" id="KW-0067">ATP-binding</keyword>
<dbReference type="EC" id="6.3.2.1" evidence="3"/>
<gene>
    <name evidence="12" type="ORF">AYI70_g10281</name>
    <name evidence="13" type="ORF">AYI70_g8454</name>
</gene>
<evidence type="ECO:0000313" key="14">
    <source>
        <dbReference type="Proteomes" id="UP000187283"/>
    </source>
</evidence>
<dbReference type="InterPro" id="IPR004821">
    <property type="entry name" value="Cyt_trans-like"/>
</dbReference>
<dbReference type="HAMAP" id="MF_00158">
    <property type="entry name" value="PanC"/>
    <property type="match status" value="1"/>
</dbReference>
<sequence length="290" mass="32294">MRAYRLEQIRAGLVVGFVPTMGALHSGHIKLVKEAAKSSSVVIVSIFVNPTQFAPNEDFDQYPRTLENDLLALEKLDGISTVVFAPTVREMYPSLENLRDILTKGTFVSVDGLSEQLEGSIRKTFFRGVATVVTKLLVLVRPDFAVFGQKDIQQCIVVRRLAMDLLLEPGTIRVSETERDPIDGLALSSRNVYLTPEQRKHAPAVYRGLKRAKELFTNDKVVDSKKLIDCVLMETEKEGNEHFKFDYIKISSSADLSDVQNVGPEGAIMSCAWKMGTTRLIDNVLLGFSI</sequence>
<evidence type="ECO:0000256" key="6">
    <source>
        <dbReference type="ARBA" id="ARBA00022655"/>
    </source>
</evidence>
<dbReference type="STRING" id="133412.A0A1R1X785"/>
<evidence type="ECO:0000256" key="4">
    <source>
        <dbReference type="ARBA" id="ARBA00015647"/>
    </source>
</evidence>
<organism evidence="12 14">
    <name type="scientific">Smittium culicis</name>
    <dbReference type="NCBI Taxonomy" id="133412"/>
    <lineage>
        <taxon>Eukaryota</taxon>
        <taxon>Fungi</taxon>
        <taxon>Fungi incertae sedis</taxon>
        <taxon>Zoopagomycota</taxon>
        <taxon>Kickxellomycotina</taxon>
        <taxon>Harpellomycetes</taxon>
        <taxon>Harpellales</taxon>
        <taxon>Legeriomycetaceae</taxon>
        <taxon>Smittium</taxon>
    </lineage>
</organism>
<evidence type="ECO:0000313" key="13">
    <source>
        <dbReference type="EMBL" id="OMJ13500.1"/>
    </source>
</evidence>
<evidence type="ECO:0000256" key="7">
    <source>
        <dbReference type="ARBA" id="ARBA00022741"/>
    </source>
</evidence>
<reference evidence="12 14" key="1">
    <citation type="submission" date="2017-01" db="EMBL/GenBank/DDBJ databases">
        <authorList>
            <person name="Mah S.A."/>
            <person name="Swanson W.J."/>
            <person name="Moy G.W."/>
            <person name="Vacquier V.D."/>
        </authorList>
    </citation>
    <scope>NUCLEOTIDE SEQUENCE [LARGE SCALE GENOMIC DNA]</scope>
    <source>
        <strain evidence="12 14">GSMNP</strain>
    </source>
</reference>
<dbReference type="InterPro" id="IPR003721">
    <property type="entry name" value="Pantoate_ligase"/>
</dbReference>
<dbReference type="UniPathway" id="UPA00028">
    <property type="reaction ID" value="UER00005"/>
</dbReference>
<comment type="caution">
    <text evidence="12">The sequence shown here is derived from an EMBL/GenBank/DDBJ whole genome shotgun (WGS) entry which is preliminary data.</text>
</comment>
<dbReference type="Proteomes" id="UP000187283">
    <property type="component" value="Unassembled WGS sequence"/>
</dbReference>
<dbReference type="GO" id="GO:0015940">
    <property type="term" value="P:pantothenate biosynthetic process"/>
    <property type="evidence" value="ECO:0007669"/>
    <property type="project" value="UniProtKB-UniPathway"/>
</dbReference>
<dbReference type="NCBIfam" id="TIGR00125">
    <property type="entry name" value="cyt_tran_rel"/>
    <property type="match status" value="1"/>
</dbReference>
<evidence type="ECO:0000256" key="3">
    <source>
        <dbReference type="ARBA" id="ARBA00012219"/>
    </source>
</evidence>
<dbReference type="InterPro" id="IPR042176">
    <property type="entry name" value="Pantoate_ligase_C"/>
</dbReference>
<evidence type="ECO:0000256" key="9">
    <source>
        <dbReference type="ARBA" id="ARBA00029902"/>
    </source>
</evidence>
<proteinExistence type="inferred from homology"/>
<dbReference type="Gene3D" id="3.30.1300.10">
    <property type="entry name" value="Pantoate-beta-alanine ligase, C-terminal domain"/>
    <property type="match status" value="1"/>
</dbReference>
<evidence type="ECO:0000256" key="2">
    <source>
        <dbReference type="ARBA" id="ARBA00009256"/>
    </source>
</evidence>
<keyword evidence="7" id="KW-0547">Nucleotide-binding</keyword>
<evidence type="ECO:0000313" key="12">
    <source>
        <dbReference type="EMBL" id="OMJ10506.1"/>
    </source>
</evidence>
<accession>A0A1R1X785</accession>
<evidence type="ECO:0000256" key="8">
    <source>
        <dbReference type="ARBA" id="ARBA00022840"/>
    </source>
</evidence>
<evidence type="ECO:0000256" key="11">
    <source>
        <dbReference type="ARBA" id="ARBA00048258"/>
    </source>
</evidence>
<keyword evidence="5" id="KW-0436">Ligase</keyword>
<protein>
    <recommendedName>
        <fullName evidence="4">Pantoate--beta-alanine ligase</fullName>
        <ecNumber evidence="3">6.3.2.1</ecNumber>
    </recommendedName>
    <alternativeName>
        <fullName evidence="10">Pantoate-activating enzyme</fullName>
    </alternativeName>
    <alternativeName>
        <fullName evidence="9">Pantothenate synthetase</fullName>
    </alternativeName>
</protein>
<comment type="pathway">
    <text evidence="1">Cofactor biosynthesis; (R)-pantothenate biosynthesis; (R)-pantothenate from (R)-pantoate and beta-alanine: step 1/1.</text>
</comment>
<dbReference type="Pfam" id="PF02569">
    <property type="entry name" value="Pantoate_ligase"/>
    <property type="match status" value="1"/>
</dbReference>
<evidence type="ECO:0000256" key="5">
    <source>
        <dbReference type="ARBA" id="ARBA00022598"/>
    </source>
</evidence>
<dbReference type="NCBIfam" id="TIGR00018">
    <property type="entry name" value="panC"/>
    <property type="match status" value="1"/>
</dbReference>
<evidence type="ECO:0000256" key="10">
    <source>
        <dbReference type="ARBA" id="ARBA00032806"/>
    </source>
</evidence>
<evidence type="ECO:0000256" key="1">
    <source>
        <dbReference type="ARBA" id="ARBA00004990"/>
    </source>
</evidence>
<comment type="catalytic activity">
    <reaction evidence="11">
        <text>(R)-pantoate + beta-alanine + ATP = (R)-pantothenate + AMP + diphosphate + H(+)</text>
        <dbReference type="Rhea" id="RHEA:10912"/>
        <dbReference type="ChEBI" id="CHEBI:15378"/>
        <dbReference type="ChEBI" id="CHEBI:15980"/>
        <dbReference type="ChEBI" id="CHEBI:29032"/>
        <dbReference type="ChEBI" id="CHEBI:30616"/>
        <dbReference type="ChEBI" id="CHEBI:33019"/>
        <dbReference type="ChEBI" id="CHEBI:57966"/>
        <dbReference type="ChEBI" id="CHEBI:456215"/>
        <dbReference type="EC" id="6.3.2.1"/>
    </reaction>
</comment>
<keyword evidence="14" id="KW-1185">Reference proteome</keyword>
<dbReference type="OrthoDB" id="2020436at2759"/>
<dbReference type="PANTHER" id="PTHR21299">
    <property type="entry name" value="CYTIDYLATE KINASE/PANTOATE-BETA-ALANINE LIGASE"/>
    <property type="match status" value="1"/>
</dbReference>
<name>A0A1R1X785_9FUNG</name>
<dbReference type="Gene3D" id="3.40.50.620">
    <property type="entry name" value="HUPs"/>
    <property type="match status" value="1"/>
</dbReference>
<dbReference type="AlphaFoldDB" id="A0A1R1X785"/>
<comment type="similarity">
    <text evidence="2">Belongs to the pantothenate synthetase family.</text>
</comment>
<dbReference type="EMBL" id="LSSN01003458">
    <property type="protein sequence ID" value="OMJ13500.1"/>
    <property type="molecule type" value="Genomic_DNA"/>
</dbReference>
<dbReference type="GO" id="GO:0005524">
    <property type="term" value="F:ATP binding"/>
    <property type="evidence" value="ECO:0007669"/>
    <property type="project" value="UniProtKB-KW"/>
</dbReference>
<dbReference type="InterPro" id="IPR014729">
    <property type="entry name" value="Rossmann-like_a/b/a_fold"/>
</dbReference>